<feature type="non-terminal residue" evidence="1">
    <location>
        <position position="66"/>
    </location>
</feature>
<dbReference type="AlphaFoldDB" id="A0A4V4HBK5"/>
<sequence length="66" mass="7687">LLHIADSIQVAGPVWSYWAFPMERYCGVLQLAIRSRRFPFAALDRHILEVAQLMQIKIWYGVAKEL</sequence>
<proteinExistence type="predicted"/>
<gene>
    <name evidence="1" type="ORF">K435DRAFT_620801</name>
</gene>
<protein>
    <submittedName>
        <fullName evidence="1">Uncharacterized protein</fullName>
    </submittedName>
</protein>
<keyword evidence="2" id="KW-1185">Reference proteome</keyword>
<dbReference type="Proteomes" id="UP000297245">
    <property type="component" value="Unassembled WGS sequence"/>
</dbReference>
<name>A0A4V4HBK5_DENBC</name>
<evidence type="ECO:0000313" key="1">
    <source>
        <dbReference type="EMBL" id="THU79745.1"/>
    </source>
</evidence>
<accession>A0A4V4HBK5</accession>
<dbReference type="OrthoDB" id="6613063at2759"/>
<feature type="non-terminal residue" evidence="1">
    <location>
        <position position="1"/>
    </location>
</feature>
<reference evidence="1 2" key="1">
    <citation type="journal article" date="2019" name="Nat. Ecol. Evol.">
        <title>Megaphylogeny resolves global patterns of mushroom evolution.</title>
        <authorList>
            <person name="Varga T."/>
            <person name="Krizsan K."/>
            <person name="Foldi C."/>
            <person name="Dima B."/>
            <person name="Sanchez-Garcia M."/>
            <person name="Sanchez-Ramirez S."/>
            <person name="Szollosi G.J."/>
            <person name="Szarkandi J.G."/>
            <person name="Papp V."/>
            <person name="Albert L."/>
            <person name="Andreopoulos W."/>
            <person name="Angelini C."/>
            <person name="Antonin V."/>
            <person name="Barry K.W."/>
            <person name="Bougher N.L."/>
            <person name="Buchanan P."/>
            <person name="Buyck B."/>
            <person name="Bense V."/>
            <person name="Catcheside P."/>
            <person name="Chovatia M."/>
            <person name="Cooper J."/>
            <person name="Damon W."/>
            <person name="Desjardin D."/>
            <person name="Finy P."/>
            <person name="Geml J."/>
            <person name="Haridas S."/>
            <person name="Hughes K."/>
            <person name="Justo A."/>
            <person name="Karasinski D."/>
            <person name="Kautmanova I."/>
            <person name="Kiss B."/>
            <person name="Kocsube S."/>
            <person name="Kotiranta H."/>
            <person name="LaButti K.M."/>
            <person name="Lechner B.E."/>
            <person name="Liimatainen K."/>
            <person name="Lipzen A."/>
            <person name="Lukacs Z."/>
            <person name="Mihaltcheva S."/>
            <person name="Morgado L.N."/>
            <person name="Niskanen T."/>
            <person name="Noordeloos M.E."/>
            <person name="Ohm R.A."/>
            <person name="Ortiz-Santana B."/>
            <person name="Ovrebo C."/>
            <person name="Racz N."/>
            <person name="Riley R."/>
            <person name="Savchenko A."/>
            <person name="Shiryaev A."/>
            <person name="Soop K."/>
            <person name="Spirin V."/>
            <person name="Szebenyi C."/>
            <person name="Tomsovsky M."/>
            <person name="Tulloss R.E."/>
            <person name="Uehling J."/>
            <person name="Grigoriev I.V."/>
            <person name="Vagvolgyi C."/>
            <person name="Papp T."/>
            <person name="Martin F.M."/>
            <person name="Miettinen O."/>
            <person name="Hibbett D.S."/>
            <person name="Nagy L.G."/>
        </authorList>
    </citation>
    <scope>NUCLEOTIDE SEQUENCE [LARGE SCALE GENOMIC DNA]</scope>
    <source>
        <strain evidence="1 2">CBS 962.96</strain>
    </source>
</reference>
<dbReference type="EMBL" id="ML179981">
    <property type="protein sequence ID" value="THU79745.1"/>
    <property type="molecule type" value="Genomic_DNA"/>
</dbReference>
<organism evidence="1 2">
    <name type="scientific">Dendrothele bispora (strain CBS 962.96)</name>
    <dbReference type="NCBI Taxonomy" id="1314807"/>
    <lineage>
        <taxon>Eukaryota</taxon>
        <taxon>Fungi</taxon>
        <taxon>Dikarya</taxon>
        <taxon>Basidiomycota</taxon>
        <taxon>Agaricomycotina</taxon>
        <taxon>Agaricomycetes</taxon>
        <taxon>Agaricomycetidae</taxon>
        <taxon>Agaricales</taxon>
        <taxon>Agaricales incertae sedis</taxon>
        <taxon>Dendrothele</taxon>
    </lineage>
</organism>
<evidence type="ECO:0000313" key="2">
    <source>
        <dbReference type="Proteomes" id="UP000297245"/>
    </source>
</evidence>